<evidence type="ECO:0000256" key="1">
    <source>
        <dbReference type="ARBA" id="ARBA00001937"/>
    </source>
</evidence>
<accession>A0AAV9QDW3</accession>
<evidence type="ECO:0000256" key="3">
    <source>
        <dbReference type="ARBA" id="ARBA00011989"/>
    </source>
</evidence>
<dbReference type="InterPro" id="IPR016040">
    <property type="entry name" value="NAD(P)-bd_dom"/>
</dbReference>
<sequence length="225" mass="25271">MPVVIDPPAHHLTWTTVMAGTSELFGQSGAEVQDELTPFGPTTPYATSKAFAHWTAVNYREKYGMFVVNGILFNHESPRRGPSFRTYKLTEGMAQTHAGLIPAALGGNPLTKRDWGHVRDFVRGMWMSLQVESPDDYVFATGVTHTIKDFVECGFRTVGRVIEWSGEGEQQVAVDKKTGEVVVRIDPIEFKQQSHHTRGDPSKAERLLGWKREFTFEVCLLVLDF</sequence>
<dbReference type="AlphaFoldDB" id="A0AAV9QDW3"/>
<reference evidence="6 7" key="1">
    <citation type="submission" date="2023-06" db="EMBL/GenBank/DDBJ databases">
        <title>Black Yeasts Isolated from many extreme environments.</title>
        <authorList>
            <person name="Coleine C."/>
            <person name="Stajich J.E."/>
            <person name="Selbmann L."/>
        </authorList>
    </citation>
    <scope>NUCLEOTIDE SEQUENCE [LARGE SCALE GENOMIC DNA]</scope>
    <source>
        <strain evidence="6 7">CCFEE 5887</strain>
    </source>
</reference>
<gene>
    <name evidence="6" type="ORF">LTR25_003579</name>
</gene>
<name>A0AAV9QDW3_9PEZI</name>
<evidence type="ECO:0000259" key="5">
    <source>
        <dbReference type="Pfam" id="PF16363"/>
    </source>
</evidence>
<comment type="cofactor">
    <cofactor evidence="1">
        <name>NADP(+)</name>
        <dbReference type="ChEBI" id="CHEBI:58349"/>
    </cofactor>
</comment>
<dbReference type="GO" id="GO:0042351">
    <property type="term" value="P:'de novo' GDP-L-fucose biosynthetic process"/>
    <property type="evidence" value="ECO:0007669"/>
    <property type="project" value="TreeGrafter"/>
</dbReference>
<keyword evidence="7" id="KW-1185">Reference proteome</keyword>
<comment type="similarity">
    <text evidence="2">Belongs to the NAD(P)-dependent epimerase/dehydratase family. GDP-mannose 4,6-dehydratase subfamily.</text>
</comment>
<dbReference type="Pfam" id="PF16363">
    <property type="entry name" value="GDP_Man_Dehyd"/>
    <property type="match status" value="1"/>
</dbReference>
<dbReference type="PANTHER" id="PTHR43715">
    <property type="entry name" value="GDP-MANNOSE 4,6-DEHYDRATASE"/>
    <property type="match status" value="1"/>
</dbReference>
<organism evidence="6 7">
    <name type="scientific">Vermiconidia calcicola</name>
    <dbReference type="NCBI Taxonomy" id="1690605"/>
    <lineage>
        <taxon>Eukaryota</taxon>
        <taxon>Fungi</taxon>
        <taxon>Dikarya</taxon>
        <taxon>Ascomycota</taxon>
        <taxon>Pezizomycotina</taxon>
        <taxon>Dothideomycetes</taxon>
        <taxon>Dothideomycetidae</taxon>
        <taxon>Mycosphaerellales</taxon>
        <taxon>Extremaceae</taxon>
        <taxon>Vermiconidia</taxon>
    </lineage>
</organism>
<dbReference type="SUPFAM" id="SSF51735">
    <property type="entry name" value="NAD(P)-binding Rossmann-fold domains"/>
    <property type="match status" value="1"/>
</dbReference>
<proteinExistence type="inferred from homology"/>
<dbReference type="InterPro" id="IPR036291">
    <property type="entry name" value="NAD(P)-bd_dom_sf"/>
</dbReference>
<evidence type="ECO:0000256" key="2">
    <source>
        <dbReference type="ARBA" id="ARBA00009263"/>
    </source>
</evidence>
<feature type="domain" description="NAD(P)-binding" evidence="5">
    <location>
        <begin position="17"/>
        <end position="217"/>
    </location>
</feature>
<dbReference type="EMBL" id="JAXLQG010000005">
    <property type="protein sequence ID" value="KAK5539874.1"/>
    <property type="molecule type" value="Genomic_DNA"/>
</dbReference>
<protein>
    <recommendedName>
        <fullName evidence="3">GDP-mannose 4,6-dehydratase</fullName>
        <ecNumber evidence="3">4.2.1.47</ecNumber>
    </recommendedName>
</protein>
<dbReference type="Proteomes" id="UP001345827">
    <property type="component" value="Unassembled WGS sequence"/>
</dbReference>
<comment type="caution">
    <text evidence="6">The sequence shown here is derived from an EMBL/GenBank/DDBJ whole genome shotgun (WGS) entry which is preliminary data.</text>
</comment>
<keyword evidence="4" id="KW-0456">Lyase</keyword>
<evidence type="ECO:0000313" key="6">
    <source>
        <dbReference type="EMBL" id="KAK5539874.1"/>
    </source>
</evidence>
<dbReference type="InterPro" id="IPR006368">
    <property type="entry name" value="GDP_Man_deHydtase"/>
</dbReference>
<dbReference type="Gene3D" id="3.40.50.720">
    <property type="entry name" value="NAD(P)-binding Rossmann-like Domain"/>
    <property type="match status" value="1"/>
</dbReference>
<dbReference type="PANTHER" id="PTHR43715:SF1">
    <property type="entry name" value="GDP-MANNOSE 4,6 DEHYDRATASE"/>
    <property type="match status" value="1"/>
</dbReference>
<evidence type="ECO:0000256" key="4">
    <source>
        <dbReference type="ARBA" id="ARBA00023239"/>
    </source>
</evidence>
<dbReference type="GO" id="GO:0008446">
    <property type="term" value="F:GDP-mannose 4,6-dehydratase activity"/>
    <property type="evidence" value="ECO:0007669"/>
    <property type="project" value="UniProtKB-EC"/>
</dbReference>
<dbReference type="Gene3D" id="3.90.25.10">
    <property type="entry name" value="UDP-galactose 4-epimerase, domain 1"/>
    <property type="match status" value="2"/>
</dbReference>
<evidence type="ECO:0000313" key="7">
    <source>
        <dbReference type="Proteomes" id="UP001345827"/>
    </source>
</evidence>
<dbReference type="EC" id="4.2.1.47" evidence="3"/>